<sequence>MTARLLFVLLIGLVVLACTPPARDASPATDGPQSAPTAPTQAAAVDPAAPSSRPMPRTGGPLPPEQVGRPGVQLDYRCRTDADCTVKDVGNCCGYYPQCLNKDSPTDPKAVQAECARTGMASVCGFAELGGCRCVRGRCEGIPAGEGVVR</sequence>
<feature type="region of interest" description="Disordered" evidence="1">
    <location>
        <begin position="23"/>
        <end position="70"/>
    </location>
</feature>
<comment type="caution">
    <text evidence="3">The sequence shown here is derived from an EMBL/GenBank/DDBJ whole genome shotgun (WGS) entry which is preliminary data.</text>
</comment>
<dbReference type="Proteomes" id="UP000636453">
    <property type="component" value="Unassembled WGS sequence"/>
</dbReference>
<feature type="compositionally biased region" description="Low complexity" evidence="1">
    <location>
        <begin position="32"/>
        <end position="54"/>
    </location>
</feature>
<evidence type="ECO:0000313" key="4">
    <source>
        <dbReference type="Proteomes" id="UP000636453"/>
    </source>
</evidence>
<dbReference type="PROSITE" id="PS51257">
    <property type="entry name" value="PROKAR_LIPOPROTEIN"/>
    <property type="match status" value="1"/>
</dbReference>
<reference evidence="3" key="2">
    <citation type="submission" date="2020-09" db="EMBL/GenBank/DDBJ databases">
        <authorList>
            <person name="Sun Q."/>
            <person name="Kim S."/>
        </authorList>
    </citation>
    <scope>NUCLEOTIDE SEQUENCE</scope>
    <source>
        <strain evidence="3">KCTC 32020</strain>
    </source>
</reference>
<dbReference type="EMBL" id="BNCF01000001">
    <property type="protein sequence ID" value="GHE24784.1"/>
    <property type="molecule type" value="Genomic_DNA"/>
</dbReference>
<evidence type="ECO:0000313" key="3">
    <source>
        <dbReference type="EMBL" id="GHE24784.1"/>
    </source>
</evidence>
<organism evidence="3 4">
    <name type="scientific">Vulcaniibacterium thermophilum</name>
    <dbReference type="NCBI Taxonomy" id="1169913"/>
    <lineage>
        <taxon>Bacteria</taxon>
        <taxon>Pseudomonadati</taxon>
        <taxon>Pseudomonadota</taxon>
        <taxon>Gammaproteobacteria</taxon>
        <taxon>Lysobacterales</taxon>
        <taxon>Lysobacteraceae</taxon>
        <taxon>Vulcaniibacterium</taxon>
    </lineage>
</organism>
<keyword evidence="4" id="KW-1185">Reference proteome</keyword>
<reference evidence="3" key="1">
    <citation type="journal article" date="2014" name="Int. J. Syst. Evol. Microbiol.">
        <title>Complete genome sequence of Corynebacterium casei LMG S-19264T (=DSM 44701T), isolated from a smear-ripened cheese.</title>
        <authorList>
            <consortium name="US DOE Joint Genome Institute (JGI-PGF)"/>
            <person name="Walter F."/>
            <person name="Albersmeier A."/>
            <person name="Kalinowski J."/>
            <person name="Ruckert C."/>
        </authorList>
    </citation>
    <scope>NUCLEOTIDE SEQUENCE</scope>
    <source>
        <strain evidence="3">KCTC 32020</strain>
    </source>
</reference>
<dbReference type="AlphaFoldDB" id="A0A919D9U6"/>
<gene>
    <name evidence="3" type="ORF">GCM10007167_00480</name>
</gene>
<evidence type="ECO:0000256" key="1">
    <source>
        <dbReference type="SAM" id="MobiDB-lite"/>
    </source>
</evidence>
<protein>
    <recommendedName>
        <fullName evidence="5">Secreted protein</fullName>
    </recommendedName>
</protein>
<feature type="signal peptide" evidence="2">
    <location>
        <begin position="1"/>
        <end position="24"/>
    </location>
</feature>
<proteinExistence type="predicted"/>
<evidence type="ECO:0008006" key="5">
    <source>
        <dbReference type="Google" id="ProtNLM"/>
    </source>
</evidence>
<dbReference type="OrthoDB" id="5959317at2"/>
<accession>A0A919D9U6</accession>
<dbReference type="RefSeq" id="WP_146471692.1">
    <property type="nucleotide sequence ID" value="NZ_BNCF01000001.1"/>
</dbReference>
<feature type="chain" id="PRO_5038008131" description="Secreted protein" evidence="2">
    <location>
        <begin position="25"/>
        <end position="150"/>
    </location>
</feature>
<evidence type="ECO:0000256" key="2">
    <source>
        <dbReference type="SAM" id="SignalP"/>
    </source>
</evidence>
<keyword evidence="2" id="KW-0732">Signal</keyword>
<name>A0A919D9U6_9GAMM</name>